<gene>
    <name evidence="1" type="ORF">OLEA9_A010511</name>
</gene>
<accession>A0A8S0UNM1</accession>
<evidence type="ECO:0000313" key="1">
    <source>
        <dbReference type="EMBL" id="CAA3019848.1"/>
    </source>
</evidence>
<evidence type="ECO:0000313" key="2">
    <source>
        <dbReference type="Proteomes" id="UP000594638"/>
    </source>
</evidence>
<organism evidence="1 2">
    <name type="scientific">Olea europaea subsp. europaea</name>
    <dbReference type="NCBI Taxonomy" id="158383"/>
    <lineage>
        <taxon>Eukaryota</taxon>
        <taxon>Viridiplantae</taxon>
        <taxon>Streptophyta</taxon>
        <taxon>Embryophyta</taxon>
        <taxon>Tracheophyta</taxon>
        <taxon>Spermatophyta</taxon>
        <taxon>Magnoliopsida</taxon>
        <taxon>eudicotyledons</taxon>
        <taxon>Gunneridae</taxon>
        <taxon>Pentapetalae</taxon>
        <taxon>asterids</taxon>
        <taxon>lamiids</taxon>
        <taxon>Lamiales</taxon>
        <taxon>Oleaceae</taxon>
        <taxon>Oleeae</taxon>
        <taxon>Olea</taxon>
    </lineage>
</organism>
<name>A0A8S0UNM1_OLEEU</name>
<dbReference type="AlphaFoldDB" id="A0A8S0UNM1"/>
<proteinExistence type="predicted"/>
<keyword evidence="2" id="KW-1185">Reference proteome</keyword>
<protein>
    <submittedName>
        <fullName evidence="1">Uncharacterized protein</fullName>
    </submittedName>
</protein>
<comment type="caution">
    <text evidence="1">The sequence shown here is derived from an EMBL/GenBank/DDBJ whole genome shotgun (WGS) entry which is preliminary data.</text>
</comment>
<dbReference type="Proteomes" id="UP000594638">
    <property type="component" value="Unassembled WGS sequence"/>
</dbReference>
<sequence length="101" mass="11188">MAPERKEPSLVTYALCVVVDRIWIAIASESDRYMAIPHSSVCIEVEAASPNQVLGLKMSTIPSIQEFESSIEITKSMFGKRSRIMHCFINLLSVSSDLLGL</sequence>
<reference evidence="1 2" key="1">
    <citation type="submission" date="2019-12" db="EMBL/GenBank/DDBJ databases">
        <authorList>
            <person name="Alioto T."/>
            <person name="Alioto T."/>
            <person name="Gomez Garrido J."/>
        </authorList>
    </citation>
    <scope>NUCLEOTIDE SEQUENCE [LARGE SCALE GENOMIC DNA]</scope>
</reference>
<dbReference type="Gramene" id="OE9A010511T1">
    <property type="protein sequence ID" value="OE9A010511C1"/>
    <property type="gene ID" value="OE9A010511"/>
</dbReference>
<dbReference type="EMBL" id="CACTIH010009031">
    <property type="protein sequence ID" value="CAA3019848.1"/>
    <property type="molecule type" value="Genomic_DNA"/>
</dbReference>